<protein>
    <submittedName>
        <fullName evidence="1">Uncharacterized protein</fullName>
    </submittedName>
</protein>
<proteinExistence type="predicted"/>
<evidence type="ECO:0000313" key="2">
    <source>
        <dbReference type="Proteomes" id="UP000011829"/>
    </source>
</evidence>
<name>M1F2A4_9CAUD</name>
<dbReference type="KEGG" id="vg:18562982"/>
<keyword evidence="2" id="KW-1185">Reference proteome</keyword>
<dbReference type="OrthoDB" id="32986at10239"/>
<dbReference type="GeneID" id="18562982"/>
<sequence length="113" mass="13012">MSIFDNIRTLEASAEICVKDTRQYVAMREGEAERWELDAFIPRMDDNCFHFTDAVEKLNLDNPVNMLRFIKAIKALGAVEALERIQEGEEFSNWVNLGLQSWVNRITAEATDD</sequence>
<accession>M1F2A4</accession>
<gene>
    <name evidence="1" type="ORF">CR9_140</name>
</gene>
<dbReference type="EMBL" id="JQ691611">
    <property type="protein sequence ID" value="AFH21024.1"/>
    <property type="molecule type" value="Genomic_DNA"/>
</dbReference>
<evidence type="ECO:0000313" key="1">
    <source>
        <dbReference type="EMBL" id="AFH21024.1"/>
    </source>
</evidence>
<organism evidence="1 2">
    <name type="scientific">Cronobacter phage CR9</name>
    <dbReference type="NCBI Taxonomy" id="1162290"/>
    <lineage>
        <taxon>Viruses</taxon>
        <taxon>Duplodnaviria</taxon>
        <taxon>Heunggongvirae</taxon>
        <taxon>Uroviricota</taxon>
        <taxon>Caudoviricetes</taxon>
        <taxon>Vequintavirinae</taxon>
        <taxon>Certrevirus</taxon>
        <taxon>Certrevirus CR9</taxon>
    </lineage>
</organism>
<dbReference type="Proteomes" id="UP000011829">
    <property type="component" value="Segment"/>
</dbReference>
<reference evidence="1 2" key="1">
    <citation type="submission" date="2012-02" db="EMBL/GenBank/DDBJ databases">
        <title>Complete Genome Sequence of Cronobacter sakazakii Bacteriophage CR9.</title>
        <authorList>
            <person name="Shin H."/>
            <person name="Lee J.-H."/>
            <person name="Kim Y."/>
            <person name="Ryu S."/>
        </authorList>
    </citation>
    <scope>NUCLEOTIDE SEQUENCE [LARGE SCALE GENOMIC DNA]</scope>
</reference>
<dbReference type="RefSeq" id="YP_009015102.1">
    <property type="nucleotide sequence ID" value="NC_023717.1"/>
</dbReference>